<evidence type="ECO:0000313" key="1">
    <source>
        <dbReference type="EMBL" id="PQJ69458.1"/>
    </source>
</evidence>
<dbReference type="OrthoDB" id="285993at2"/>
<dbReference type="PANTHER" id="PTHR38471:SF2">
    <property type="entry name" value="FOUR HELIX BUNDLE PROTEIN"/>
    <property type="match status" value="1"/>
</dbReference>
<reference evidence="1 2" key="1">
    <citation type="submission" date="2016-12" db="EMBL/GenBank/DDBJ databases">
        <title>Trade-off between light-utilization and light-protection in marine flavobacteria.</title>
        <authorList>
            <person name="Kumagai Y."/>
            <person name="Yoshizawa S."/>
            <person name="Kogure K."/>
            <person name="Iwasaki W."/>
        </authorList>
    </citation>
    <scope>NUCLEOTIDE SEQUENCE [LARGE SCALE GENOMIC DNA]</scope>
    <source>
        <strain evidence="1 2">KCTC 12100</strain>
    </source>
</reference>
<dbReference type="EMBL" id="MSCK01000002">
    <property type="protein sequence ID" value="PQJ69458.1"/>
    <property type="molecule type" value="Genomic_DNA"/>
</dbReference>
<sequence length="119" mass="13711">MKKDNIIQIKSYNFAVRVVKLYKHLSQEKKEFVLSKQLLRSGTSIGANVEEAIGGQSRKDFFAKLTIAYKEARESHYWIRLLKDTDFLSDKESESLLTDIDEILKIIGSIQKTVRNTNS</sequence>
<dbReference type="PIRSF" id="PIRSF035652">
    <property type="entry name" value="CHP02436"/>
    <property type="match status" value="1"/>
</dbReference>
<dbReference type="RefSeq" id="WP_105050386.1">
    <property type="nucleotide sequence ID" value="NZ_CP150661.1"/>
</dbReference>
<dbReference type="Proteomes" id="UP000247345">
    <property type="component" value="Unassembled WGS sequence"/>
</dbReference>
<keyword evidence="2" id="KW-1185">Reference proteome</keyword>
<dbReference type="Pfam" id="PF05635">
    <property type="entry name" value="23S_rRNA_IVP"/>
    <property type="match status" value="1"/>
</dbReference>
<dbReference type="InterPro" id="IPR012657">
    <property type="entry name" value="23S_rRNA-intervening_sequence"/>
</dbReference>
<dbReference type="Gene3D" id="1.20.1440.60">
    <property type="entry name" value="23S rRNA-intervening sequence"/>
    <property type="match status" value="1"/>
</dbReference>
<dbReference type="AlphaFoldDB" id="A0A2P6C951"/>
<dbReference type="InterPro" id="IPR036583">
    <property type="entry name" value="23S_rRNA_IVS_sf"/>
</dbReference>
<dbReference type="SUPFAM" id="SSF158446">
    <property type="entry name" value="IVS-encoded protein-like"/>
    <property type="match status" value="1"/>
</dbReference>
<name>A0A2P6C951_9FLAO</name>
<accession>A0A2P6C951</accession>
<dbReference type="NCBIfam" id="TIGR02436">
    <property type="entry name" value="four helix bundle protein"/>
    <property type="match status" value="1"/>
</dbReference>
<evidence type="ECO:0000313" key="2">
    <source>
        <dbReference type="Proteomes" id="UP000247345"/>
    </source>
</evidence>
<protein>
    <submittedName>
        <fullName evidence="1">Four helix bundle protein</fullName>
    </submittedName>
</protein>
<comment type="caution">
    <text evidence="1">The sequence shown here is derived from an EMBL/GenBank/DDBJ whole genome shotgun (WGS) entry which is preliminary data.</text>
</comment>
<gene>
    <name evidence="1" type="ORF">BTO14_15745</name>
</gene>
<dbReference type="PANTHER" id="PTHR38471">
    <property type="entry name" value="FOUR HELIX BUNDLE PROTEIN"/>
    <property type="match status" value="1"/>
</dbReference>
<organism evidence="1 2">
    <name type="scientific">Polaribacter butkevichii</name>
    <dbReference type="NCBI Taxonomy" id="218490"/>
    <lineage>
        <taxon>Bacteria</taxon>
        <taxon>Pseudomonadati</taxon>
        <taxon>Bacteroidota</taxon>
        <taxon>Flavobacteriia</taxon>
        <taxon>Flavobacteriales</taxon>
        <taxon>Flavobacteriaceae</taxon>
    </lineage>
</organism>
<proteinExistence type="predicted"/>